<comment type="caution">
    <text evidence="1">The sequence shown here is derived from an EMBL/GenBank/DDBJ whole genome shotgun (WGS) entry which is preliminary data.</text>
</comment>
<evidence type="ECO:0000313" key="2">
    <source>
        <dbReference type="Proteomes" id="UP000294650"/>
    </source>
</evidence>
<dbReference type="EMBL" id="SMAN01000011">
    <property type="protein sequence ID" value="TCT21135.1"/>
    <property type="molecule type" value="Genomic_DNA"/>
</dbReference>
<keyword evidence="2" id="KW-1185">Reference proteome</keyword>
<dbReference type="AlphaFoldDB" id="A0A4R3MXR8"/>
<dbReference type="Proteomes" id="UP000294650">
    <property type="component" value="Unassembled WGS sequence"/>
</dbReference>
<proteinExistence type="predicted"/>
<evidence type="ECO:0000313" key="1">
    <source>
        <dbReference type="EMBL" id="TCT21135.1"/>
    </source>
</evidence>
<name>A0A4R3MXR8_9BACI</name>
<gene>
    <name evidence="1" type="ORF">EDD68_11196</name>
</gene>
<organism evidence="1 2">
    <name type="scientific">Melghiribacillus thermohalophilus</name>
    <dbReference type="NCBI Taxonomy" id="1324956"/>
    <lineage>
        <taxon>Bacteria</taxon>
        <taxon>Bacillati</taxon>
        <taxon>Bacillota</taxon>
        <taxon>Bacilli</taxon>
        <taxon>Bacillales</taxon>
        <taxon>Bacillaceae</taxon>
        <taxon>Melghiribacillus</taxon>
    </lineage>
</organism>
<protein>
    <submittedName>
        <fullName evidence="1">Uncharacterized protein</fullName>
    </submittedName>
</protein>
<reference evidence="1 2" key="1">
    <citation type="submission" date="2019-03" db="EMBL/GenBank/DDBJ databases">
        <title>Genomic Encyclopedia of Type Strains, Phase IV (KMG-IV): sequencing the most valuable type-strain genomes for metagenomic binning, comparative biology and taxonomic classification.</title>
        <authorList>
            <person name="Goeker M."/>
        </authorList>
    </citation>
    <scope>NUCLEOTIDE SEQUENCE [LARGE SCALE GENOMIC DNA]</scope>
    <source>
        <strain evidence="1 2">DSM 25894</strain>
    </source>
</reference>
<sequence length="52" mass="5970">MSKINDNNKKDREVTLQGFCGPVRECCIDHPECLKFYTSVNGEEYSFCGCPY</sequence>
<accession>A0A4R3MXR8</accession>